<dbReference type="GO" id="GO:0009055">
    <property type="term" value="F:electron transfer activity"/>
    <property type="evidence" value="ECO:0007669"/>
    <property type="project" value="InterPro"/>
</dbReference>
<accession>A0A2R8AHW2</accession>
<proteinExistence type="predicted"/>
<dbReference type="OrthoDB" id="335174at2"/>
<keyword evidence="2 4" id="KW-0479">Metal-binding</keyword>
<dbReference type="GO" id="GO:0046872">
    <property type="term" value="F:metal ion binding"/>
    <property type="evidence" value="ECO:0007669"/>
    <property type="project" value="UniProtKB-KW"/>
</dbReference>
<dbReference type="AlphaFoldDB" id="A0A2R8AHW2"/>
<dbReference type="EMBL" id="OMOI01000001">
    <property type="protein sequence ID" value="SPF75633.1"/>
    <property type="molecule type" value="Genomic_DNA"/>
</dbReference>
<dbReference type="Proteomes" id="UP000244911">
    <property type="component" value="Unassembled WGS sequence"/>
</dbReference>
<feature type="signal peptide" evidence="5">
    <location>
        <begin position="1"/>
        <end position="25"/>
    </location>
</feature>
<evidence type="ECO:0000259" key="6">
    <source>
        <dbReference type="PROSITE" id="PS51007"/>
    </source>
</evidence>
<evidence type="ECO:0000256" key="4">
    <source>
        <dbReference type="PROSITE-ProRule" id="PRU00433"/>
    </source>
</evidence>
<keyword evidence="8" id="KW-1185">Reference proteome</keyword>
<sequence length="138" mass="14924">MLKYLPKLTATIVFASGLMAHTAFADTPGEEQFLNSCASCHGALADGNGPLGDVLNMSVPDLTTIAQRNDGQFPFLKVVHMVDGRSGVMAHGSDMPVWGDQFSDQLDAENAMARDLSAVYEVRGRILSLVYYLESVQK</sequence>
<evidence type="ECO:0000313" key="8">
    <source>
        <dbReference type="Proteomes" id="UP000244911"/>
    </source>
</evidence>
<dbReference type="SUPFAM" id="SSF46626">
    <property type="entry name" value="Cytochrome c"/>
    <property type="match status" value="1"/>
</dbReference>
<gene>
    <name evidence="7" type="ORF">ALP8811_00626</name>
</gene>
<dbReference type="GO" id="GO:0020037">
    <property type="term" value="F:heme binding"/>
    <property type="evidence" value="ECO:0007669"/>
    <property type="project" value="InterPro"/>
</dbReference>
<evidence type="ECO:0000256" key="3">
    <source>
        <dbReference type="ARBA" id="ARBA00023004"/>
    </source>
</evidence>
<name>A0A2R8AHW2_9RHOB</name>
<protein>
    <recommendedName>
        <fullName evidence="6">Cytochrome c domain-containing protein</fullName>
    </recommendedName>
</protein>
<dbReference type="InterPro" id="IPR036909">
    <property type="entry name" value="Cyt_c-like_dom_sf"/>
</dbReference>
<evidence type="ECO:0000256" key="1">
    <source>
        <dbReference type="ARBA" id="ARBA00022617"/>
    </source>
</evidence>
<evidence type="ECO:0000256" key="2">
    <source>
        <dbReference type="ARBA" id="ARBA00022723"/>
    </source>
</evidence>
<evidence type="ECO:0000256" key="5">
    <source>
        <dbReference type="SAM" id="SignalP"/>
    </source>
</evidence>
<dbReference type="PROSITE" id="PS51007">
    <property type="entry name" value="CYTC"/>
    <property type="match status" value="1"/>
</dbReference>
<dbReference type="Gene3D" id="1.10.760.10">
    <property type="entry name" value="Cytochrome c-like domain"/>
    <property type="match status" value="1"/>
</dbReference>
<dbReference type="InterPro" id="IPR009056">
    <property type="entry name" value="Cyt_c-like_dom"/>
</dbReference>
<organism evidence="7 8">
    <name type="scientific">Aliiroseovarius pelagivivens</name>
    <dbReference type="NCBI Taxonomy" id="1639690"/>
    <lineage>
        <taxon>Bacteria</taxon>
        <taxon>Pseudomonadati</taxon>
        <taxon>Pseudomonadota</taxon>
        <taxon>Alphaproteobacteria</taxon>
        <taxon>Rhodobacterales</taxon>
        <taxon>Paracoccaceae</taxon>
        <taxon>Aliiroseovarius</taxon>
    </lineage>
</organism>
<feature type="domain" description="Cytochrome c" evidence="6">
    <location>
        <begin position="24"/>
        <end position="137"/>
    </location>
</feature>
<reference evidence="7 8" key="1">
    <citation type="submission" date="2018-03" db="EMBL/GenBank/DDBJ databases">
        <authorList>
            <person name="Keele B.F."/>
        </authorList>
    </citation>
    <scope>NUCLEOTIDE SEQUENCE [LARGE SCALE GENOMIC DNA]</scope>
    <source>
        <strain evidence="7 8">CECT 8811</strain>
    </source>
</reference>
<keyword evidence="3 4" id="KW-0408">Iron</keyword>
<evidence type="ECO:0000313" key="7">
    <source>
        <dbReference type="EMBL" id="SPF75633.1"/>
    </source>
</evidence>
<keyword evidence="5" id="KW-0732">Signal</keyword>
<dbReference type="RefSeq" id="WP_108855714.1">
    <property type="nucleotide sequence ID" value="NZ_OMOI01000001.1"/>
</dbReference>
<feature type="chain" id="PRO_5015322904" description="Cytochrome c domain-containing protein" evidence="5">
    <location>
        <begin position="26"/>
        <end position="138"/>
    </location>
</feature>
<dbReference type="Pfam" id="PF00034">
    <property type="entry name" value="Cytochrom_C"/>
    <property type="match status" value="1"/>
</dbReference>
<keyword evidence="1 4" id="KW-0349">Heme</keyword>